<comment type="caution">
    <text evidence="6">The sequence shown here is derived from an EMBL/GenBank/DDBJ whole genome shotgun (WGS) entry which is preliminary data.</text>
</comment>
<dbReference type="SUPFAM" id="SSF53328">
    <property type="entry name" value="Formyltransferase"/>
    <property type="match status" value="1"/>
</dbReference>
<dbReference type="Pfam" id="PF00551">
    <property type="entry name" value="Formyl_trans_N"/>
    <property type="match status" value="1"/>
</dbReference>
<evidence type="ECO:0000259" key="5">
    <source>
        <dbReference type="Pfam" id="PF00551"/>
    </source>
</evidence>
<dbReference type="GO" id="GO:0006189">
    <property type="term" value="P:'de novo' IMP biosynthetic process"/>
    <property type="evidence" value="ECO:0007669"/>
    <property type="project" value="TreeGrafter"/>
</dbReference>
<dbReference type="EC" id="2.1.2.2" evidence="2"/>
<evidence type="ECO:0000256" key="2">
    <source>
        <dbReference type="ARBA" id="ARBA00012254"/>
    </source>
</evidence>
<dbReference type="Proteomes" id="UP000178925">
    <property type="component" value="Unassembled WGS sequence"/>
</dbReference>
<evidence type="ECO:0000256" key="4">
    <source>
        <dbReference type="ARBA" id="ARBA00022755"/>
    </source>
</evidence>
<keyword evidence="3" id="KW-0808">Transferase</keyword>
<evidence type="ECO:0000256" key="1">
    <source>
        <dbReference type="ARBA" id="ARBA00005054"/>
    </source>
</evidence>
<dbReference type="PROSITE" id="PS51257">
    <property type="entry name" value="PROKAR_LIPOPROTEIN"/>
    <property type="match status" value="1"/>
</dbReference>
<evidence type="ECO:0000313" key="6">
    <source>
        <dbReference type="EMBL" id="OGF28268.1"/>
    </source>
</evidence>
<sequence length="239" mass="25921">MRIALLISGGGTTAGAIITACKNGQLPNIAPVLVIASKAGIGGIERVKAAGMLEKNIVVIEPKKFPTPHDFGEAILKECEQRGVEFIGQYGWLALTPSNVIARYEGMMTNQHPGPLDIGRPDFGGSGMYGKRVHAARICFVKKTNRDFWSEATAQRVAVRFDEGAVLKTRRVPIVPGDTPETLAARLLPLEHEVHIATLQDFADNTVKEIKRDTPLVLPGEEDTLEECKRQAIAAYPNG</sequence>
<dbReference type="PANTHER" id="PTHR43369:SF2">
    <property type="entry name" value="PHOSPHORIBOSYLGLYCINAMIDE FORMYLTRANSFERASE"/>
    <property type="match status" value="1"/>
</dbReference>
<gene>
    <name evidence="6" type="ORF">A2242_03430</name>
</gene>
<evidence type="ECO:0000313" key="7">
    <source>
        <dbReference type="Proteomes" id="UP000178925"/>
    </source>
</evidence>
<proteinExistence type="predicted"/>
<comment type="pathway">
    <text evidence="1">Purine metabolism; IMP biosynthesis via de novo pathway; N(2)-formyl-N(1)-(5-phospho-D-ribosyl)glycinamide from N(1)-(5-phospho-D-ribosyl)glycinamide (10-formyl THF route): step 1/1.</text>
</comment>
<organism evidence="6 7">
    <name type="scientific">Candidatus Falkowbacteria bacterium RIFOXYA2_FULL_47_9</name>
    <dbReference type="NCBI Taxonomy" id="1797995"/>
    <lineage>
        <taxon>Bacteria</taxon>
        <taxon>Candidatus Falkowiibacteriota</taxon>
    </lineage>
</organism>
<protein>
    <recommendedName>
        <fullName evidence="2">phosphoribosylglycinamide formyltransferase 1</fullName>
        <ecNumber evidence="2">2.1.2.2</ecNumber>
    </recommendedName>
</protein>
<dbReference type="STRING" id="1797995.A2242_03430"/>
<keyword evidence="4" id="KW-0658">Purine biosynthesis</keyword>
<reference evidence="6 7" key="1">
    <citation type="journal article" date="2016" name="Nat. Commun.">
        <title>Thousands of microbial genomes shed light on interconnected biogeochemical processes in an aquifer system.</title>
        <authorList>
            <person name="Anantharaman K."/>
            <person name="Brown C.T."/>
            <person name="Hug L.A."/>
            <person name="Sharon I."/>
            <person name="Castelle C.J."/>
            <person name="Probst A.J."/>
            <person name="Thomas B.C."/>
            <person name="Singh A."/>
            <person name="Wilkins M.J."/>
            <person name="Karaoz U."/>
            <person name="Brodie E.L."/>
            <person name="Williams K.H."/>
            <person name="Hubbard S.S."/>
            <person name="Banfield J.F."/>
        </authorList>
    </citation>
    <scope>NUCLEOTIDE SEQUENCE [LARGE SCALE GENOMIC DNA]</scope>
</reference>
<evidence type="ECO:0000256" key="3">
    <source>
        <dbReference type="ARBA" id="ARBA00022679"/>
    </source>
</evidence>
<dbReference type="GO" id="GO:0005737">
    <property type="term" value="C:cytoplasm"/>
    <property type="evidence" value="ECO:0007669"/>
    <property type="project" value="TreeGrafter"/>
</dbReference>
<dbReference type="InterPro" id="IPR002376">
    <property type="entry name" value="Formyl_transf_N"/>
</dbReference>
<dbReference type="GO" id="GO:0004644">
    <property type="term" value="F:phosphoribosylglycinamide formyltransferase activity"/>
    <property type="evidence" value="ECO:0007669"/>
    <property type="project" value="UniProtKB-EC"/>
</dbReference>
<name>A0A1F5SNI6_9BACT</name>
<accession>A0A1F5SNI6</accession>
<dbReference type="EMBL" id="MFGC01000014">
    <property type="protein sequence ID" value="OGF28268.1"/>
    <property type="molecule type" value="Genomic_DNA"/>
</dbReference>
<dbReference type="AlphaFoldDB" id="A0A1F5SNI6"/>
<dbReference type="InterPro" id="IPR036477">
    <property type="entry name" value="Formyl_transf_N_sf"/>
</dbReference>
<dbReference type="PANTHER" id="PTHR43369">
    <property type="entry name" value="PHOSPHORIBOSYLGLYCINAMIDE FORMYLTRANSFERASE"/>
    <property type="match status" value="1"/>
</dbReference>
<feature type="domain" description="Formyl transferase N-terminal" evidence="5">
    <location>
        <begin position="1"/>
        <end position="198"/>
    </location>
</feature>
<dbReference type="Gene3D" id="3.40.50.170">
    <property type="entry name" value="Formyl transferase, N-terminal domain"/>
    <property type="match status" value="1"/>
</dbReference>